<accession>E4ZZ29</accession>
<evidence type="ECO:0000313" key="26">
    <source>
        <dbReference type="Proteomes" id="UP000002668"/>
    </source>
</evidence>
<dbReference type="GO" id="GO:0035556">
    <property type="term" value="P:intracellular signal transduction"/>
    <property type="evidence" value="ECO:0007669"/>
    <property type="project" value="UniProtKB-ARBA"/>
</dbReference>
<dbReference type="SMART" id="SM00146">
    <property type="entry name" value="PI3Kc"/>
    <property type="match status" value="1"/>
</dbReference>
<evidence type="ECO:0000256" key="1">
    <source>
        <dbReference type="ARBA" id="ARBA00004123"/>
    </source>
</evidence>
<dbReference type="EMBL" id="FP929129">
    <property type="protein sequence ID" value="CBX96464.1"/>
    <property type="molecule type" value="Genomic_DNA"/>
</dbReference>
<dbReference type="PANTHER" id="PTHR37079:SF4">
    <property type="entry name" value="SERINE_THREONINE-PROTEIN KINASE ATM"/>
    <property type="match status" value="1"/>
</dbReference>
<evidence type="ECO:0000259" key="22">
    <source>
        <dbReference type="PROSITE" id="PS50290"/>
    </source>
</evidence>
<dbReference type="GO" id="GO:0000781">
    <property type="term" value="C:chromosome, telomeric region"/>
    <property type="evidence" value="ECO:0007669"/>
    <property type="project" value="UniProtKB-SubCell"/>
</dbReference>
<dbReference type="PROSITE" id="PS50290">
    <property type="entry name" value="PI3_4_KINASE_3"/>
    <property type="match status" value="1"/>
</dbReference>
<dbReference type="InterPro" id="IPR036940">
    <property type="entry name" value="PI3/4_kinase_cat_sf"/>
</dbReference>
<evidence type="ECO:0000256" key="8">
    <source>
        <dbReference type="ARBA" id="ARBA00022527"/>
    </source>
</evidence>
<dbReference type="SMART" id="SM01343">
    <property type="entry name" value="FATC"/>
    <property type="match status" value="1"/>
</dbReference>
<dbReference type="PANTHER" id="PTHR37079">
    <property type="entry name" value="SERINE/THREONINE-PROTEIN KINASE ATM"/>
    <property type="match status" value="1"/>
</dbReference>
<dbReference type="InterPro" id="IPR014009">
    <property type="entry name" value="PIK_FAT"/>
</dbReference>
<dbReference type="OrthoDB" id="381190at2759"/>
<dbReference type="GO" id="GO:0004674">
    <property type="term" value="F:protein serine/threonine kinase activity"/>
    <property type="evidence" value="ECO:0007669"/>
    <property type="project" value="UniProtKB-KW"/>
</dbReference>
<dbReference type="GO" id="GO:0006281">
    <property type="term" value="P:DNA repair"/>
    <property type="evidence" value="ECO:0007669"/>
    <property type="project" value="InterPro"/>
</dbReference>
<dbReference type="SUPFAM" id="SSF48371">
    <property type="entry name" value="ARM repeat"/>
    <property type="match status" value="1"/>
</dbReference>
<proteinExistence type="inferred from homology"/>
<feature type="region of interest" description="Disordered" evidence="21">
    <location>
        <begin position="2867"/>
        <end position="2930"/>
    </location>
</feature>
<comment type="function">
    <text evidence="17 20">Serine/threonine protein kinase which activates checkpoint signaling upon genotoxic stresses such as ionizing radiation (IR), ultraviolet light (UV), or DNA replication stalling, thereby acting as a DNA damage sensor. Recognizes the substrate consensus sequence [ST]-Q. Phosphorylates histone H2A to form H2AS128ph (gamma-H2A) at sites of DNA damage, involved in the regulation of DNA damage response mechanism. Required for the control of telomere length and genome stability.</text>
</comment>
<dbReference type="PROSITE" id="PS51189">
    <property type="entry name" value="FAT"/>
    <property type="match status" value="1"/>
</dbReference>
<dbReference type="GeneID" id="13283245"/>
<keyword evidence="12 20" id="KW-0418">Kinase</keyword>
<dbReference type="SMART" id="SM01342">
    <property type="entry name" value="TAN"/>
    <property type="match status" value="1"/>
</dbReference>
<keyword evidence="15 20" id="KW-0779">Telomere</keyword>
<evidence type="ECO:0000256" key="17">
    <source>
        <dbReference type="ARBA" id="ARBA00025079"/>
    </source>
</evidence>
<dbReference type="PROSITE" id="PS51190">
    <property type="entry name" value="FATC"/>
    <property type="match status" value="1"/>
</dbReference>
<evidence type="ECO:0000256" key="2">
    <source>
        <dbReference type="ARBA" id="ARBA00004574"/>
    </source>
</evidence>
<feature type="domain" description="FATC" evidence="24">
    <location>
        <begin position="2941"/>
        <end position="2973"/>
    </location>
</feature>
<evidence type="ECO:0000259" key="23">
    <source>
        <dbReference type="PROSITE" id="PS51189"/>
    </source>
</evidence>
<protein>
    <recommendedName>
        <fullName evidence="6 20">Serine/threonine-protein kinase Tel1</fullName>
        <ecNumber evidence="5 20">2.7.11.1</ecNumber>
    </recommendedName>
</protein>
<feature type="compositionally biased region" description="Polar residues" evidence="21">
    <location>
        <begin position="2872"/>
        <end position="2888"/>
    </location>
</feature>
<dbReference type="PROSITE" id="PS00915">
    <property type="entry name" value="PI3_4_KINASE_1"/>
    <property type="match status" value="1"/>
</dbReference>
<keyword evidence="14 20" id="KW-0156">Chromatin regulator</keyword>
<keyword evidence="26" id="KW-1185">Reference proteome</keyword>
<dbReference type="STRING" id="985895.E4ZZ29"/>
<dbReference type="Proteomes" id="UP000002668">
    <property type="component" value="Genome"/>
</dbReference>
<dbReference type="InterPro" id="IPR038980">
    <property type="entry name" value="ATM_plant"/>
</dbReference>
<dbReference type="EC" id="2.7.11.1" evidence="5 20"/>
<dbReference type="FunFam" id="3.30.1010.10:FF:000019">
    <property type="entry name" value="Serine/threonine-protein kinase Tel1"/>
    <property type="match status" value="1"/>
</dbReference>
<evidence type="ECO:0000256" key="14">
    <source>
        <dbReference type="ARBA" id="ARBA00022853"/>
    </source>
</evidence>
<sequence>MGATNIQDAKILIQSSRVADRINGVQDLVHILKHNRGKPSLEALGNKAYLALCESLFQCIREERSHFLRNGIKPKSPRTPHFPRSAAALRLVVASGVRTIKSSTVEIIIDTIIELLPGKNGLVEPLVKDFPKILRSLLEYQPHVERLSKDHWDAAVSFCINCLASVSVEAEGEPKDSWSTNVSSRARTPLESTDLTSSWASPRQPVARTKSVPEAVGQLTEDFMQCLYSLVKASNAPLLDKADHNLAVLQQYLQQRTGRDSAAVAALAAINSVIARISTQSLELTKRTVQDLLPLMKSMWSETMLRQEIMIFLIYTETHISALLTDIDNEEFSLELEALVATIYGDYRRRQETTPLQFLEEDYICFRHLGPAEKDTHPLNTCAFSMEIGNQTYEMLWAIVSTVARFSFLLDRRRRQMSHERSSLGQSMSKRLCVTSMFPEYLRHVFEPRSNAKRAALQVIAFMVQEGPIDEDDLQTMLEKLTTCITDENPVHSVWAMIGLAGAALQPYARDDSLKSYWISAWQGASRAVTSISNSRAASHLMDVLLRLQIVPFSAISQTVQSMLLSIELSGPALLTEASSSFLTTLIRGRITENPTNFNFTAERILIWTLSKWTPGLWSDRAYAAMNAHHCNARDVLRVLHACMDRPFGATKAAPFSVLGPIAQARKRAALNDQLARYLLLLDDQDKTGFGQTIEAHVSLHESTNDRHLTPLENKIIDYCQSEVEKATHHWNETTSTNVQGITPDMLRIMTNLCIVAPAISTIGTFEDRRVAALQSSVLGLVECFTTALSKPHIEQYKIDAVIEECAKSLPDIRGLTQITPRVFQQAGVHLLSQNLPKAVGNHRDVKQSIYSEDNDFMDMEDDADSQMTAGFSAAELQVPRHDVYAEHDISAMRASCSAYLHLISSMSGITGSGTRILPSEFVNYLTGLHENELLRARPFVRTIWDSGFEISRTDCLNLLERFSEALIDPRAREYNTSEVANGMLLEVLVGTTLIWIPDTTDREAQDLYENVEALYAYYVKEMEMGGVRQSADLQKIIAMFLHGLLKHHPTFAQNRKMPSVRTSLFELLSRGEMTVKYHIAQHLPHMFEDFVLSEHEKILQDVDSSLPGDEEGIEGIAVRLLVLSRLASQWHTLLRQSIYRIFATAGSVKGAVGHAKRCISIVAHARTLDDSQSLFRLFAPQVIFTWLDRDRTFAQIPYHIFGYTSLIELLRDIEAEAVSQAMMFGRKLEVEYLATQLGSSPPDVLSKNIGKAAAYTIAWDTCRGFARNKAEPSFANLLKDMIGSNRYYELIQKHFPQVLGHVFQTMGQEERVIKPLDKKTPFNAASRRITEMIDICHSAQGMNMGIEPSFSAYYLTDQLERLCRRTGDNPASFWTASNYTFVMRSLLDRIHPALGSLFARSMIRKIRIVVALAGSIAHEGYPLQMTLQSLRPFLTDLQCAEDTVGIMQYLFDHGSTYLRQHLSFVTGIGLSILISLRVFLGSTQDSTTQQSQHLATMNAATRFHSWLTEYLKVHAQAVTSLERSSTVKAFKSITIAASKVHAEGNSFKGSEESTLLLEILDDVKSGRKLLNKTSRDVALDLLCQNFKPASTARDDVLGLNHDAAAYAPLVWESCQRTSVGDGYLLWTARVLGRAFSAYGHVNRGATQTLPWTSSTRSSKDSLGKGSREAIIREVLDLFYSDSRGEVSIAEGTIRQLISRLSGADPHYISEMHRAIPDAIGKALGLYMPEESTPSISTITETLAQAAIPERAKPVAAWVKDLAVSLCKVTAEDPILSVLPDMLSSNDHMAEKLLPYILHLVLLDEFDGEQSVRDVISQAMATWFSNCEKTTITHVRILIQAILYLRSQPIPKEVTRVDRDRWLEIDYLKASQAANTCGMYRSALLFAETSSGQPIIKSSTRRSSVMIEPPKIPLALQLSIYKNLDEPDSFYGIDRGSNLSSVLDRLDYEGDGIKSLLFRGARLDSQMRRNNEFETEDTRGTVKSLIMLNMNSVTHSLLSNDQFGDMGDDVVESTLHTARKLGQWDVKAPEMNHTESSTLFKAFQGLHFAKSAVEARENFDRQLQATMSFLAGKNRSSVPHKVRLRTLAALTEASEVIQAERSEHLLDTWDHMKAREKWMRAGEFQDVRQLLSCRETLFNVLASNTALVESLHARTATLRGMEVEALLSSSTISRRHGALQESLASVTYLSDIVPQCKSVGLDIEAIAQHEVANVLWDQGETEISIRMRQHLIDHADFDSQNIDLSLPVLLAKLGHHLAEARLAKPDDIMQNYLEPAIRELKGQKQGAGPGQVFHEFALFCDKQLQSPEAAEDMQRIKTVMDRKLQEYHEFKRLSATEKSKSMRETYYRNARRAKTWYDLDNADYERLRKGREQFLRQCLENYLLSLIASDEYSNDALRVFALWLEYSDTELANAAMQLYLKDVPSGKFALLMNQLSSRLQAEESSFQHLLMDLVFRICLEHPYHGMHQIFAIQMKVGAITREDIVRAKDESARSRQKAASSLAKALSADSRSRSYWSSIFQSNEIYHHLAMFKGEKETSQQGRELPLDRYKESKELVNKIPKLNVPPATLQIEVRPNMNYTDLPRIASFKPTMSIANGLSAPKVITAKGTDGKPYKQLFKSGNDDLRQDAIMEQVFDQVSRLLKNHTATRIRNLGIRTYKVLPLSTRSGLMEFVQNTIPLHLWVMPAHERYYPNDYKPDRCRKEIGACQQDSLTTRVKVWQKIADNFHPVMRYFLLERFEDPDEWFERRLAYTRSTAAISILGHVLGLGDRHCHNILLDEKSGEVVHIDLGVSFEAGRVLPVPEVVPFRLTRDLVDAMGYTKTEGVFRRCCEFTMDTLREERESIMTLLNVLRYDPLVNWSVTPTKAKRMQENQQDTSNGNNQNNTSRSGPVGPGVTPAPTPSGQPAEEVTVQDSLKKKEREEQAGEAGRALSVVEKKLSKTLSTKATVNELIQQATDERNLAVLYMGWASYASARLCCLAPVKLICANGFGCQWGNRFNLAVSITISLTFAGIGKGRQYDAESSASTCTSKNNSGRKDIGMQGVN</sequence>
<evidence type="ECO:0000256" key="3">
    <source>
        <dbReference type="ARBA" id="ARBA00010769"/>
    </source>
</evidence>
<dbReference type="Gene3D" id="1.10.1070.11">
    <property type="entry name" value="Phosphatidylinositol 3-/4-kinase, catalytic domain"/>
    <property type="match status" value="1"/>
</dbReference>
<evidence type="ECO:0000256" key="7">
    <source>
        <dbReference type="ARBA" id="ARBA00022454"/>
    </source>
</evidence>
<dbReference type="HOGENOM" id="CLU_000178_8_2_1"/>
<keyword evidence="9 20" id="KW-0808">Transferase</keyword>
<evidence type="ECO:0000256" key="12">
    <source>
        <dbReference type="ARBA" id="ARBA00022777"/>
    </source>
</evidence>
<evidence type="ECO:0000256" key="13">
    <source>
        <dbReference type="ARBA" id="ARBA00022840"/>
    </source>
</evidence>
<dbReference type="Pfam" id="PF11640">
    <property type="entry name" value="TAN"/>
    <property type="match status" value="1"/>
</dbReference>
<evidence type="ECO:0000256" key="21">
    <source>
        <dbReference type="SAM" id="MobiDB-lite"/>
    </source>
</evidence>
<dbReference type="VEuPathDB" id="FungiDB:LEMA_P107290.1"/>
<dbReference type="GO" id="GO:0106310">
    <property type="term" value="F:protein serine kinase activity"/>
    <property type="evidence" value="ECO:0007669"/>
    <property type="project" value="RHEA"/>
</dbReference>
<keyword evidence="11 20" id="KW-0227">DNA damage</keyword>
<evidence type="ECO:0000259" key="24">
    <source>
        <dbReference type="PROSITE" id="PS51190"/>
    </source>
</evidence>
<evidence type="ECO:0000256" key="10">
    <source>
        <dbReference type="ARBA" id="ARBA00022741"/>
    </source>
</evidence>
<feature type="domain" description="PI3K/PI4K catalytic" evidence="22">
    <location>
        <begin position="2589"/>
        <end position="2900"/>
    </location>
</feature>
<comment type="catalytic activity">
    <reaction evidence="18 20">
        <text>L-threonyl-[protein] + ATP = O-phospho-L-threonyl-[protein] + ADP + H(+)</text>
        <dbReference type="Rhea" id="RHEA:46608"/>
        <dbReference type="Rhea" id="RHEA-COMP:11060"/>
        <dbReference type="Rhea" id="RHEA-COMP:11605"/>
        <dbReference type="ChEBI" id="CHEBI:15378"/>
        <dbReference type="ChEBI" id="CHEBI:30013"/>
        <dbReference type="ChEBI" id="CHEBI:30616"/>
        <dbReference type="ChEBI" id="CHEBI:61977"/>
        <dbReference type="ChEBI" id="CHEBI:456216"/>
        <dbReference type="EC" id="2.7.11.1"/>
    </reaction>
</comment>
<dbReference type="InterPro" id="IPR016024">
    <property type="entry name" value="ARM-type_fold"/>
</dbReference>
<dbReference type="PROSITE" id="PS00916">
    <property type="entry name" value="PI3_4_KINASE_2"/>
    <property type="match status" value="1"/>
</dbReference>
<dbReference type="InterPro" id="IPR003152">
    <property type="entry name" value="FATC_dom"/>
</dbReference>
<evidence type="ECO:0000256" key="4">
    <source>
        <dbReference type="ARBA" id="ARBA00011370"/>
    </source>
</evidence>
<comment type="subunit">
    <text evidence="4">Associates with DNA double-strand breaks.</text>
</comment>
<evidence type="ECO:0000256" key="19">
    <source>
        <dbReference type="ARBA" id="ARBA00048679"/>
    </source>
</evidence>
<dbReference type="InterPro" id="IPR011009">
    <property type="entry name" value="Kinase-like_dom_sf"/>
</dbReference>
<dbReference type="OMA" id="HACSVIR"/>
<evidence type="ECO:0000256" key="11">
    <source>
        <dbReference type="ARBA" id="ARBA00022763"/>
    </source>
</evidence>
<dbReference type="SUPFAM" id="SSF56112">
    <property type="entry name" value="Protein kinase-like (PK-like)"/>
    <property type="match status" value="1"/>
</dbReference>
<keyword evidence="13 20" id="KW-0067">ATP-binding</keyword>
<keyword evidence="8 20" id="KW-0723">Serine/threonine-protein kinase</keyword>
<evidence type="ECO:0000256" key="16">
    <source>
        <dbReference type="ARBA" id="ARBA00023242"/>
    </source>
</evidence>
<dbReference type="Pfam" id="PF02260">
    <property type="entry name" value="FATC"/>
    <property type="match status" value="1"/>
</dbReference>
<dbReference type="eggNOG" id="KOG0892">
    <property type="taxonomic scope" value="Eukaryota"/>
</dbReference>
<dbReference type="InterPro" id="IPR000403">
    <property type="entry name" value="PI3/4_kinase_cat_dom"/>
</dbReference>
<feature type="compositionally biased region" description="Polar residues" evidence="21">
    <location>
        <begin position="177"/>
        <end position="201"/>
    </location>
</feature>
<dbReference type="CDD" id="cd05171">
    <property type="entry name" value="PIKKc_ATM"/>
    <property type="match status" value="1"/>
</dbReference>
<keyword evidence="10 20" id="KW-0547">Nucleotide-binding</keyword>
<feature type="region of interest" description="Disordered" evidence="21">
    <location>
        <begin position="174"/>
        <end position="206"/>
    </location>
</feature>
<feature type="compositionally biased region" description="Basic and acidic residues" evidence="21">
    <location>
        <begin position="2915"/>
        <end position="2924"/>
    </location>
</feature>
<feature type="domain" description="FAT" evidence="23">
    <location>
        <begin position="1869"/>
        <end position="2475"/>
    </location>
</feature>
<organism evidence="26">
    <name type="scientific">Leptosphaeria maculans (strain JN3 / isolate v23.1.3 / race Av1-4-5-6-7-8)</name>
    <name type="common">Blackleg fungus</name>
    <name type="synonym">Phoma lingam</name>
    <dbReference type="NCBI Taxonomy" id="985895"/>
    <lineage>
        <taxon>Eukaryota</taxon>
        <taxon>Fungi</taxon>
        <taxon>Dikarya</taxon>
        <taxon>Ascomycota</taxon>
        <taxon>Pezizomycotina</taxon>
        <taxon>Dothideomycetes</taxon>
        <taxon>Pleosporomycetidae</taxon>
        <taxon>Pleosporales</taxon>
        <taxon>Pleosporineae</taxon>
        <taxon>Leptosphaeriaceae</taxon>
        <taxon>Plenodomus</taxon>
        <taxon>Plenodomus lingam/Leptosphaeria maculans species complex</taxon>
    </lineage>
</organism>
<comment type="catalytic activity">
    <reaction evidence="19">
        <text>L-seryl-[protein] + ATP = O-phospho-L-seryl-[protein] + ADP + H(+)</text>
        <dbReference type="Rhea" id="RHEA:17989"/>
        <dbReference type="Rhea" id="RHEA-COMP:9863"/>
        <dbReference type="Rhea" id="RHEA-COMP:11604"/>
        <dbReference type="ChEBI" id="CHEBI:15378"/>
        <dbReference type="ChEBI" id="CHEBI:29999"/>
        <dbReference type="ChEBI" id="CHEBI:30616"/>
        <dbReference type="ChEBI" id="CHEBI:83421"/>
        <dbReference type="ChEBI" id="CHEBI:456216"/>
        <dbReference type="EC" id="2.7.11.1"/>
    </reaction>
</comment>
<comment type="subcellular location">
    <subcellularLocation>
        <location evidence="2 20">Chromosome</location>
        <location evidence="2 20">Telomere</location>
    </subcellularLocation>
    <subcellularLocation>
        <location evidence="1 20">Nucleus</location>
    </subcellularLocation>
</comment>
<dbReference type="GO" id="GO:0005524">
    <property type="term" value="F:ATP binding"/>
    <property type="evidence" value="ECO:0007669"/>
    <property type="project" value="UniProtKB-KW"/>
</dbReference>
<dbReference type="InterPro" id="IPR044107">
    <property type="entry name" value="PIKKc_ATM"/>
</dbReference>
<dbReference type="Gene3D" id="3.30.1010.10">
    <property type="entry name" value="Phosphatidylinositol 3-kinase Catalytic Subunit, Chain A, domain 4"/>
    <property type="match status" value="1"/>
</dbReference>
<keyword evidence="7 20" id="KW-0158">Chromosome</keyword>
<dbReference type="InterPro" id="IPR021668">
    <property type="entry name" value="TAN"/>
</dbReference>
<dbReference type="InParanoid" id="E4ZZ29"/>
<comment type="similarity">
    <text evidence="3 20">Belongs to the PI3/PI4-kinase family. ATM subfamily.</text>
</comment>
<evidence type="ECO:0000256" key="6">
    <source>
        <dbReference type="ARBA" id="ARBA00014619"/>
    </source>
</evidence>
<evidence type="ECO:0000313" key="25">
    <source>
        <dbReference type="EMBL" id="CBX96464.1"/>
    </source>
</evidence>
<evidence type="ECO:0000256" key="9">
    <source>
        <dbReference type="ARBA" id="ARBA00022679"/>
    </source>
</evidence>
<evidence type="ECO:0000256" key="18">
    <source>
        <dbReference type="ARBA" id="ARBA00047899"/>
    </source>
</evidence>
<evidence type="ECO:0000256" key="20">
    <source>
        <dbReference type="RuleBase" id="RU365027"/>
    </source>
</evidence>
<dbReference type="InterPro" id="IPR018936">
    <property type="entry name" value="PI3/4_kinase_CS"/>
</dbReference>
<dbReference type="Pfam" id="PF00454">
    <property type="entry name" value="PI3_PI4_kinase"/>
    <property type="match status" value="1"/>
</dbReference>
<dbReference type="GO" id="GO:0006325">
    <property type="term" value="P:chromatin organization"/>
    <property type="evidence" value="ECO:0007669"/>
    <property type="project" value="UniProtKB-KW"/>
</dbReference>
<dbReference type="GO" id="GO:0005634">
    <property type="term" value="C:nucleus"/>
    <property type="evidence" value="ECO:0007669"/>
    <property type="project" value="UniProtKB-SubCell"/>
</dbReference>
<dbReference type="FunFam" id="1.10.1070.11:FF:000034">
    <property type="entry name" value="Serine/threonine-protein kinase Tel1"/>
    <property type="match status" value="1"/>
</dbReference>
<name>E4ZZ29_LEPMJ</name>
<keyword evidence="16 20" id="KW-0539">Nucleus</keyword>
<gene>
    <name evidence="25" type="ORF">LEMA_P107290.1</name>
</gene>
<evidence type="ECO:0000256" key="15">
    <source>
        <dbReference type="ARBA" id="ARBA00022895"/>
    </source>
</evidence>
<reference evidence="26" key="1">
    <citation type="journal article" date="2011" name="Nat. Commun.">
        <title>Effector diversification within compartments of the Leptosphaeria maculans genome affected by Repeat-Induced Point mutations.</title>
        <authorList>
            <person name="Rouxel T."/>
            <person name="Grandaubert J."/>
            <person name="Hane J.K."/>
            <person name="Hoede C."/>
            <person name="van de Wouw A.P."/>
            <person name="Couloux A."/>
            <person name="Dominguez V."/>
            <person name="Anthouard V."/>
            <person name="Bally P."/>
            <person name="Bourras S."/>
            <person name="Cozijnsen A.J."/>
            <person name="Ciuffetti L.M."/>
            <person name="Degrave A."/>
            <person name="Dilmaghani A."/>
            <person name="Duret L."/>
            <person name="Fudal I."/>
            <person name="Goodwin S.B."/>
            <person name="Gout L."/>
            <person name="Glaser N."/>
            <person name="Linglin J."/>
            <person name="Kema G.H.J."/>
            <person name="Lapalu N."/>
            <person name="Lawrence C.B."/>
            <person name="May K."/>
            <person name="Meyer M."/>
            <person name="Ollivier B."/>
            <person name="Poulain J."/>
            <person name="Schoch C.L."/>
            <person name="Simon A."/>
            <person name="Spatafora J.W."/>
            <person name="Stachowiak A."/>
            <person name="Turgeon B.G."/>
            <person name="Tyler B.M."/>
            <person name="Vincent D."/>
            <person name="Weissenbach J."/>
            <person name="Amselem J."/>
            <person name="Quesneville H."/>
            <person name="Oliver R.P."/>
            <person name="Wincker P."/>
            <person name="Balesdent M.-H."/>
            <person name="Howlett B.J."/>
        </authorList>
    </citation>
    <scope>NUCLEOTIDE SEQUENCE [LARGE SCALE GENOMIC DNA]</scope>
    <source>
        <strain evidence="26">JN3 / isolate v23.1.3 / race Av1-4-5-6-7-8</strain>
    </source>
</reference>
<evidence type="ECO:0000256" key="5">
    <source>
        <dbReference type="ARBA" id="ARBA00012513"/>
    </source>
</evidence>